<gene>
    <name evidence="11" type="ORF">Vqi01_15560</name>
</gene>
<comment type="similarity">
    <text evidence="1 8">Belongs to the CcmH/CycL/Ccl2/NrfF family.</text>
</comment>
<keyword evidence="2 8" id="KW-0349">Heme</keyword>
<evidence type="ECO:0000259" key="10">
    <source>
        <dbReference type="Pfam" id="PF03918"/>
    </source>
</evidence>
<dbReference type="CDD" id="cd16378">
    <property type="entry name" value="CcmH_N"/>
    <property type="match status" value="1"/>
</dbReference>
<name>A0ABQ4J8A0_9ACTN</name>
<feature type="repeat" description="TPR" evidence="7">
    <location>
        <begin position="211"/>
        <end position="244"/>
    </location>
</feature>
<protein>
    <recommendedName>
        <fullName evidence="8">Cytochrome c-type biogenesis protein</fullName>
    </recommendedName>
</protein>
<dbReference type="Proteomes" id="UP000653076">
    <property type="component" value="Unassembled WGS sequence"/>
</dbReference>
<dbReference type="PANTHER" id="PTHR47870:SF1">
    <property type="entry name" value="CYTOCHROME C-TYPE BIOGENESIS PROTEIN CCMH"/>
    <property type="match status" value="1"/>
</dbReference>
<feature type="transmembrane region" description="Helical" evidence="8">
    <location>
        <begin position="102"/>
        <end position="123"/>
    </location>
</feature>
<feature type="signal peptide" evidence="8">
    <location>
        <begin position="1"/>
        <end position="19"/>
    </location>
</feature>
<evidence type="ECO:0000313" key="12">
    <source>
        <dbReference type="Proteomes" id="UP000653076"/>
    </source>
</evidence>
<dbReference type="Pfam" id="PF03918">
    <property type="entry name" value="CcmH"/>
    <property type="match status" value="1"/>
</dbReference>
<feature type="region of interest" description="Disordered" evidence="9">
    <location>
        <begin position="145"/>
        <end position="169"/>
    </location>
</feature>
<evidence type="ECO:0000256" key="3">
    <source>
        <dbReference type="ARBA" id="ARBA00022723"/>
    </source>
</evidence>
<feature type="chain" id="PRO_5044970317" description="Cytochrome c-type biogenesis protein" evidence="8">
    <location>
        <begin position="20"/>
        <end position="322"/>
    </location>
</feature>
<dbReference type="PANTHER" id="PTHR47870">
    <property type="entry name" value="CYTOCHROME C-TYPE BIOGENESIS PROTEIN CCMH"/>
    <property type="match status" value="1"/>
</dbReference>
<keyword evidence="12" id="KW-1185">Reference proteome</keyword>
<evidence type="ECO:0000256" key="8">
    <source>
        <dbReference type="RuleBase" id="RU364112"/>
    </source>
</evidence>
<keyword evidence="7" id="KW-0802">TPR repeat</keyword>
<comment type="caution">
    <text evidence="11">The sequence shown here is derived from an EMBL/GenBank/DDBJ whole genome shotgun (WGS) entry which is preliminary data.</text>
</comment>
<dbReference type="SUPFAM" id="SSF48452">
    <property type="entry name" value="TPR-like"/>
    <property type="match status" value="1"/>
</dbReference>
<dbReference type="InterPro" id="IPR005616">
    <property type="entry name" value="CcmH/CycL/Ccl2/NrfF_N"/>
</dbReference>
<evidence type="ECO:0000313" key="11">
    <source>
        <dbReference type="EMBL" id="GIJ26394.1"/>
    </source>
</evidence>
<evidence type="ECO:0000256" key="1">
    <source>
        <dbReference type="ARBA" id="ARBA00010342"/>
    </source>
</evidence>
<evidence type="ECO:0000256" key="9">
    <source>
        <dbReference type="SAM" id="MobiDB-lite"/>
    </source>
</evidence>
<evidence type="ECO:0000256" key="2">
    <source>
        <dbReference type="ARBA" id="ARBA00022617"/>
    </source>
</evidence>
<evidence type="ECO:0000256" key="7">
    <source>
        <dbReference type="PROSITE-ProRule" id="PRU00339"/>
    </source>
</evidence>
<evidence type="ECO:0000256" key="5">
    <source>
        <dbReference type="ARBA" id="ARBA00022748"/>
    </source>
</evidence>
<dbReference type="InterPro" id="IPR019734">
    <property type="entry name" value="TPR_rpt"/>
</dbReference>
<evidence type="ECO:0000256" key="4">
    <source>
        <dbReference type="ARBA" id="ARBA00022729"/>
    </source>
</evidence>
<dbReference type="InterPro" id="IPR051263">
    <property type="entry name" value="C-type_cytochrome_biogenesis"/>
</dbReference>
<accession>A0ABQ4J8A0</accession>
<keyword evidence="8" id="KW-1133">Transmembrane helix</keyword>
<dbReference type="InterPro" id="IPR011990">
    <property type="entry name" value="TPR-like_helical_dom_sf"/>
</dbReference>
<reference evidence="11 12" key="1">
    <citation type="submission" date="2021-01" db="EMBL/GenBank/DDBJ databases">
        <title>Whole genome shotgun sequence of Verrucosispora qiuiae NBRC 106684.</title>
        <authorList>
            <person name="Komaki H."/>
            <person name="Tamura T."/>
        </authorList>
    </citation>
    <scope>NUCLEOTIDE SEQUENCE [LARGE SCALE GENOMIC DNA]</scope>
    <source>
        <strain evidence="11 12">NBRC 106684</strain>
    </source>
</reference>
<evidence type="ECO:0000256" key="6">
    <source>
        <dbReference type="ARBA" id="ARBA00023004"/>
    </source>
</evidence>
<keyword evidence="8" id="KW-0472">Membrane</keyword>
<dbReference type="RefSeq" id="WP_204033919.1">
    <property type="nucleotide sequence ID" value="NZ_BOPC01000021.1"/>
</dbReference>
<dbReference type="Gene3D" id="1.10.8.640">
    <property type="entry name" value="Cytochrome C biogenesis protein"/>
    <property type="match status" value="1"/>
</dbReference>
<dbReference type="EMBL" id="BOPC01000021">
    <property type="protein sequence ID" value="GIJ26394.1"/>
    <property type="molecule type" value="Genomic_DNA"/>
</dbReference>
<keyword evidence="8" id="KW-0812">Transmembrane</keyword>
<keyword evidence="3 8" id="KW-0479">Metal-binding</keyword>
<proteinExistence type="inferred from homology"/>
<sequence>MRRLIVLPGLAALLALAVAGMLRSTGPAGRTDPVAATAAALRCPACQGESVADSRSPIATSMRQVIADQLAQGRSPQEIRRWFVARYGDEVLAQPPVRGPGLLLWVVPAIALLGAGVAAARTLRPGLPGSARRSGRRILWLRRPGSARRSGRQAQRPGHAGSARRVAGATSRWSPRPVCSLTAAGLIALVATVAVAADGLAPPAGPPADPAAVALRLARDLEGRQHYEAAAQMYREALRERPDDGVRLRLAFALLRSSDAAGAEQIAREVLDDAPESPDGLLVLGLAQRTTRPADAAATLRRFLAVAPAHPAATEIRRLLDP</sequence>
<dbReference type="Gene3D" id="1.25.40.10">
    <property type="entry name" value="Tetratricopeptide repeat domain"/>
    <property type="match status" value="1"/>
</dbReference>
<comment type="function">
    <text evidence="8">Possible subunit of a heme lyase.</text>
</comment>
<keyword evidence="6 8" id="KW-0408">Iron</keyword>
<dbReference type="PROSITE" id="PS50005">
    <property type="entry name" value="TPR"/>
    <property type="match status" value="1"/>
</dbReference>
<keyword evidence="5" id="KW-0201">Cytochrome c-type biogenesis</keyword>
<dbReference type="InterPro" id="IPR038297">
    <property type="entry name" value="CcmH/CycL/NrfF/Ccl2_sf"/>
</dbReference>
<keyword evidence="4 8" id="KW-0732">Signal</keyword>
<feature type="domain" description="CcmH/CycL/Ccl2/NrfF N-terminal" evidence="10">
    <location>
        <begin position="34"/>
        <end position="124"/>
    </location>
</feature>
<organism evidence="11 12">
    <name type="scientific">Micromonospora qiuiae</name>
    <dbReference type="NCBI Taxonomy" id="502268"/>
    <lineage>
        <taxon>Bacteria</taxon>
        <taxon>Bacillati</taxon>
        <taxon>Actinomycetota</taxon>
        <taxon>Actinomycetes</taxon>
        <taxon>Micromonosporales</taxon>
        <taxon>Micromonosporaceae</taxon>
        <taxon>Micromonospora</taxon>
    </lineage>
</organism>